<protein>
    <submittedName>
        <fullName evidence="1">Uncharacterized protein</fullName>
    </submittedName>
</protein>
<reference evidence="1 2" key="2">
    <citation type="journal article" date="2015" name="Stand. Genomic Sci.">
        <title>Complete genome sequence of Paracoccus marcusii phage vB_PmaS-R3 isolated from the South China Sea.</title>
        <authorList>
            <person name="Xu Y."/>
            <person name="Zhang R."/>
            <person name="Jiao N."/>
        </authorList>
    </citation>
    <scope>NUCLEOTIDE SEQUENCE [LARGE SCALE GENOMIC DNA]</scope>
</reference>
<dbReference type="Proteomes" id="UP000031732">
    <property type="component" value="Genome"/>
</dbReference>
<dbReference type="GeneID" id="23681305"/>
<evidence type="ECO:0000313" key="1">
    <source>
        <dbReference type="EMBL" id="AJD83145.1"/>
    </source>
</evidence>
<name>A0A0B5A5Z4_9CAUD</name>
<accession>A0A0B5A5Z4</accession>
<organism evidence="1 2">
    <name type="scientific">Paracoccus phage vB_PmaS-R3</name>
    <dbReference type="NCBI Taxonomy" id="2494563"/>
    <lineage>
        <taxon>Viruses</taxon>
        <taxon>Duplodnaviria</taxon>
        <taxon>Heunggongvirae</taxon>
        <taxon>Uroviricota</taxon>
        <taxon>Caudoviricetes</taxon>
        <taxon>Zhuquevirus</taxon>
        <taxon>Zhuquevirus R3</taxon>
    </lineage>
</organism>
<proteinExistence type="predicted"/>
<keyword evidence="2" id="KW-1185">Reference proteome</keyword>
<dbReference type="EMBL" id="KP162168">
    <property type="protein sequence ID" value="AJD83145.1"/>
    <property type="molecule type" value="Genomic_DNA"/>
</dbReference>
<dbReference type="KEGG" id="vg:23681305"/>
<evidence type="ECO:0000313" key="2">
    <source>
        <dbReference type="Proteomes" id="UP000031732"/>
    </source>
</evidence>
<sequence>MDERSNNEKAFDTFRKRLTEGFYITDPETGEVIEDGDATDVALRSTKAWRGELWKALNALEREVCPFTALKQDRMKGIR</sequence>
<dbReference type="RefSeq" id="YP_009126411.1">
    <property type="nucleotide sequence ID" value="NC_026608.1"/>
</dbReference>
<reference evidence="2" key="1">
    <citation type="submission" date="2014-11" db="EMBL/GenBank/DDBJ databases">
        <title>Complete genome sequence of Paracoccus marcusii phage vB_PmaS_IMEP1 isolated from the South China Sea.</title>
        <authorList>
            <person name="Xu Y."/>
            <person name="Zhang R."/>
            <person name="Jiao N."/>
        </authorList>
    </citation>
    <scope>NUCLEOTIDE SEQUENCE [LARGE SCALE GENOMIC DNA]</scope>
</reference>